<dbReference type="PROSITE" id="PS50005">
    <property type="entry name" value="TPR"/>
    <property type="match status" value="1"/>
</dbReference>
<keyword evidence="3" id="KW-1133">Transmembrane helix</keyword>
<keyword evidence="3" id="KW-0472">Membrane</keyword>
<sequence>MEAAEETENPAEESAPSERASPRSRLRKWIVPLASALITIFGLLGGVVGLTVDWSDFREKLGGPPPLDGAINIVVPEIALDTKRKTEKDEKAARSLTNALFAAVQDELGKPGRIEVGRAARDDISVYRTEEGRAERLRKDLASRDGHIAISGTLVPGTVDRLRVEVYLDRNKLDEAYQLGGLQALSAREFDSISSNSSAKIQAQDFLVGKARLYTQLIVAVGEYGTGGDKGLQRSLRSMNALLPKLTEPAEKSFGWLLAGNAQARLKRQDQAIRAYRKALAADPGSVRAELGLAEIDYLRAGGSFSQEMCLPAASRLGTLRRLEKKYGTLRAKLGEDQHDLRPRVEFALARTRLCIMLVRGRGSIHEIEAGFRAAAAALEKDSRKTWLRLLTGDAYAMLGATSLLDLRDRAPDPATAARYYQAAAQTTPDPRRRTIYERRRDQLAARG</sequence>
<evidence type="ECO:0000256" key="1">
    <source>
        <dbReference type="PROSITE-ProRule" id="PRU00339"/>
    </source>
</evidence>
<dbReference type="Pfam" id="PF13428">
    <property type="entry name" value="TPR_14"/>
    <property type="match status" value="1"/>
</dbReference>
<dbReference type="InterPro" id="IPR019734">
    <property type="entry name" value="TPR_rpt"/>
</dbReference>
<name>A0ABW3CTL7_9ACTN</name>
<dbReference type="Gene3D" id="1.25.40.10">
    <property type="entry name" value="Tetratricopeptide repeat domain"/>
    <property type="match status" value="1"/>
</dbReference>
<proteinExistence type="predicted"/>
<keyword evidence="3" id="KW-0812">Transmembrane</keyword>
<evidence type="ECO:0000256" key="3">
    <source>
        <dbReference type="SAM" id="Phobius"/>
    </source>
</evidence>
<feature type="compositionally biased region" description="Acidic residues" evidence="2">
    <location>
        <begin position="1"/>
        <end position="11"/>
    </location>
</feature>
<accession>A0ABW3CTL7</accession>
<dbReference type="InterPro" id="IPR011990">
    <property type="entry name" value="TPR-like_helical_dom_sf"/>
</dbReference>
<keyword evidence="5" id="KW-1185">Reference proteome</keyword>
<feature type="repeat" description="TPR" evidence="1">
    <location>
        <begin position="253"/>
        <end position="286"/>
    </location>
</feature>
<organism evidence="4 5">
    <name type="scientific">Actinomadura adrarensis</name>
    <dbReference type="NCBI Taxonomy" id="1819600"/>
    <lineage>
        <taxon>Bacteria</taxon>
        <taxon>Bacillati</taxon>
        <taxon>Actinomycetota</taxon>
        <taxon>Actinomycetes</taxon>
        <taxon>Streptosporangiales</taxon>
        <taxon>Thermomonosporaceae</taxon>
        <taxon>Actinomadura</taxon>
    </lineage>
</organism>
<evidence type="ECO:0000313" key="4">
    <source>
        <dbReference type="EMBL" id="MFD0857265.1"/>
    </source>
</evidence>
<evidence type="ECO:0000256" key="2">
    <source>
        <dbReference type="SAM" id="MobiDB-lite"/>
    </source>
</evidence>
<keyword evidence="1" id="KW-0802">TPR repeat</keyword>
<dbReference type="Proteomes" id="UP001597083">
    <property type="component" value="Unassembled WGS sequence"/>
</dbReference>
<evidence type="ECO:0000313" key="5">
    <source>
        <dbReference type="Proteomes" id="UP001597083"/>
    </source>
</evidence>
<comment type="caution">
    <text evidence="4">The sequence shown here is derived from an EMBL/GenBank/DDBJ whole genome shotgun (WGS) entry which is preliminary data.</text>
</comment>
<dbReference type="SMART" id="SM00028">
    <property type="entry name" value="TPR"/>
    <property type="match status" value="1"/>
</dbReference>
<feature type="region of interest" description="Disordered" evidence="2">
    <location>
        <begin position="1"/>
        <end position="21"/>
    </location>
</feature>
<gene>
    <name evidence="4" type="ORF">ACFQ07_33990</name>
</gene>
<reference evidence="5" key="1">
    <citation type="journal article" date="2019" name="Int. J. Syst. Evol. Microbiol.">
        <title>The Global Catalogue of Microorganisms (GCM) 10K type strain sequencing project: providing services to taxonomists for standard genome sequencing and annotation.</title>
        <authorList>
            <consortium name="The Broad Institute Genomics Platform"/>
            <consortium name="The Broad Institute Genome Sequencing Center for Infectious Disease"/>
            <person name="Wu L."/>
            <person name="Ma J."/>
        </authorList>
    </citation>
    <scope>NUCLEOTIDE SEQUENCE [LARGE SCALE GENOMIC DNA]</scope>
    <source>
        <strain evidence="5">JCM 31696</strain>
    </source>
</reference>
<protein>
    <submittedName>
        <fullName evidence="4">Tetratricopeptide repeat protein</fullName>
    </submittedName>
</protein>
<dbReference type="SUPFAM" id="SSF48452">
    <property type="entry name" value="TPR-like"/>
    <property type="match status" value="2"/>
</dbReference>
<dbReference type="EMBL" id="JBHTIR010004394">
    <property type="protein sequence ID" value="MFD0857265.1"/>
    <property type="molecule type" value="Genomic_DNA"/>
</dbReference>
<feature type="transmembrane region" description="Helical" evidence="3">
    <location>
        <begin position="29"/>
        <end position="52"/>
    </location>
</feature>